<dbReference type="RefSeq" id="WP_057853460.1">
    <property type="nucleotide sequence ID" value="NZ_LLXX01000161.1"/>
</dbReference>
<gene>
    <name evidence="3" type="ORF">CP49_05585</name>
</gene>
<evidence type="ECO:0000313" key="4">
    <source>
        <dbReference type="Proteomes" id="UP000051913"/>
    </source>
</evidence>
<keyword evidence="4" id="KW-1185">Reference proteome</keyword>
<name>A0A0R3KZW3_9BRAD</name>
<feature type="chain" id="PRO_5009796906" evidence="1">
    <location>
        <begin position="24"/>
        <end position="278"/>
    </location>
</feature>
<dbReference type="InterPro" id="IPR002491">
    <property type="entry name" value="ABC_transptr_periplasmic_BD"/>
</dbReference>
<dbReference type="PROSITE" id="PS50983">
    <property type="entry name" value="FE_B12_PBP"/>
    <property type="match status" value="1"/>
</dbReference>
<accession>A0A0R3KZW3</accession>
<evidence type="ECO:0000256" key="1">
    <source>
        <dbReference type="SAM" id="SignalP"/>
    </source>
</evidence>
<dbReference type="Gene3D" id="3.40.50.1980">
    <property type="entry name" value="Nitrogenase molybdenum iron protein domain"/>
    <property type="match status" value="2"/>
</dbReference>
<sequence length="278" mass="30029">MRWLFGVLIAIAALAVSGSAALAANPPRLVSMNVCTDQLVLRLADPEQILGLSRFSRDGWQSHAGDISRYPVLSGGAEDVLLIRPDLVVASAFDKRSTRELLKAKGLRLAELAVPRTLDEARQQIREAGDIIGHPDRAAVEIARLDAALARARRAVAERHYRVLPLSRRGWVAGSDSFVGSLLSEIGLRSAAGDLGFNFGGFASLEAIVNLRPDFIVVSQAGDYAGDDGQAFLLHPALERFYPPEKRIVIPERMTECGGVMLADALDALTAELKRVGR</sequence>
<dbReference type="Proteomes" id="UP000051913">
    <property type="component" value="Unassembled WGS sequence"/>
</dbReference>
<reference evidence="3 4" key="1">
    <citation type="submission" date="2014-03" db="EMBL/GenBank/DDBJ databases">
        <title>Bradyrhizobium valentinum sp. nov., isolated from effective nodules of Lupinus mariae-josephae, a lupine endemic of basic-lime soils in Eastern Spain.</title>
        <authorList>
            <person name="Duran D."/>
            <person name="Rey L."/>
            <person name="Navarro A."/>
            <person name="Busquets A."/>
            <person name="Imperial J."/>
            <person name="Ruiz-Argueso T."/>
        </authorList>
    </citation>
    <scope>NUCLEOTIDE SEQUENCE [LARGE SCALE GENOMIC DNA]</scope>
    <source>
        <strain evidence="3 4">LmjM3</strain>
    </source>
</reference>
<dbReference type="PANTHER" id="PTHR30535">
    <property type="entry name" value="VITAMIN B12-BINDING PROTEIN"/>
    <property type="match status" value="1"/>
</dbReference>
<dbReference type="Pfam" id="PF01497">
    <property type="entry name" value="Peripla_BP_2"/>
    <property type="match status" value="1"/>
</dbReference>
<evidence type="ECO:0000259" key="2">
    <source>
        <dbReference type="PROSITE" id="PS50983"/>
    </source>
</evidence>
<organism evidence="3 4">
    <name type="scientific">Bradyrhizobium valentinum</name>
    <dbReference type="NCBI Taxonomy" id="1518501"/>
    <lineage>
        <taxon>Bacteria</taxon>
        <taxon>Pseudomonadati</taxon>
        <taxon>Pseudomonadota</taxon>
        <taxon>Alphaproteobacteria</taxon>
        <taxon>Hyphomicrobiales</taxon>
        <taxon>Nitrobacteraceae</taxon>
        <taxon>Bradyrhizobium</taxon>
    </lineage>
</organism>
<dbReference type="AlphaFoldDB" id="A0A0R3KZW3"/>
<dbReference type="EMBL" id="LLXX01000161">
    <property type="protein sequence ID" value="KRR01096.1"/>
    <property type="molecule type" value="Genomic_DNA"/>
</dbReference>
<comment type="caution">
    <text evidence="3">The sequence shown here is derived from an EMBL/GenBank/DDBJ whole genome shotgun (WGS) entry which is preliminary data.</text>
</comment>
<dbReference type="InterPro" id="IPR050902">
    <property type="entry name" value="ABC_Transporter_SBP"/>
</dbReference>
<dbReference type="PANTHER" id="PTHR30535:SF4">
    <property type="entry name" value="HEMIN-BINDING PERIPLASMIC PROTEIN HMUT"/>
    <property type="match status" value="1"/>
</dbReference>
<keyword evidence="1" id="KW-0732">Signal</keyword>
<dbReference type="STRING" id="1518501.CQ10_10540"/>
<feature type="signal peptide" evidence="1">
    <location>
        <begin position="1"/>
        <end position="23"/>
    </location>
</feature>
<protein>
    <submittedName>
        <fullName evidence="3">Iron ABC transporter</fullName>
    </submittedName>
</protein>
<evidence type="ECO:0000313" key="3">
    <source>
        <dbReference type="EMBL" id="KRR01096.1"/>
    </source>
</evidence>
<proteinExistence type="predicted"/>
<dbReference type="OrthoDB" id="1632039at2"/>
<dbReference type="SUPFAM" id="SSF53807">
    <property type="entry name" value="Helical backbone' metal receptor"/>
    <property type="match status" value="1"/>
</dbReference>
<feature type="domain" description="Fe/B12 periplasmic-binding" evidence="2">
    <location>
        <begin position="28"/>
        <end position="278"/>
    </location>
</feature>